<organism evidence="1 2">
    <name type="scientific">Araneus ventricosus</name>
    <name type="common">Orbweaver spider</name>
    <name type="synonym">Epeira ventricosa</name>
    <dbReference type="NCBI Taxonomy" id="182803"/>
    <lineage>
        <taxon>Eukaryota</taxon>
        <taxon>Metazoa</taxon>
        <taxon>Ecdysozoa</taxon>
        <taxon>Arthropoda</taxon>
        <taxon>Chelicerata</taxon>
        <taxon>Arachnida</taxon>
        <taxon>Araneae</taxon>
        <taxon>Araneomorphae</taxon>
        <taxon>Entelegynae</taxon>
        <taxon>Araneoidea</taxon>
        <taxon>Araneidae</taxon>
        <taxon>Araneus</taxon>
    </lineage>
</organism>
<protein>
    <submittedName>
        <fullName evidence="1">Uncharacterized protein</fullName>
    </submittedName>
</protein>
<dbReference type="EMBL" id="BGPR01001527">
    <property type="protein sequence ID" value="GBM56082.1"/>
    <property type="molecule type" value="Genomic_DNA"/>
</dbReference>
<accession>A0A4Y2GQ60</accession>
<dbReference type="Proteomes" id="UP000499080">
    <property type="component" value="Unassembled WGS sequence"/>
</dbReference>
<keyword evidence="2" id="KW-1185">Reference proteome</keyword>
<evidence type="ECO:0000313" key="1">
    <source>
        <dbReference type="EMBL" id="GBM56082.1"/>
    </source>
</evidence>
<proteinExistence type="predicted"/>
<dbReference type="AlphaFoldDB" id="A0A4Y2GQ60"/>
<reference evidence="1 2" key="1">
    <citation type="journal article" date="2019" name="Sci. Rep.">
        <title>Orb-weaving spider Araneus ventricosus genome elucidates the spidroin gene catalogue.</title>
        <authorList>
            <person name="Kono N."/>
            <person name="Nakamura H."/>
            <person name="Ohtoshi R."/>
            <person name="Moran D.A.P."/>
            <person name="Shinohara A."/>
            <person name="Yoshida Y."/>
            <person name="Fujiwara M."/>
            <person name="Mori M."/>
            <person name="Tomita M."/>
            <person name="Arakawa K."/>
        </authorList>
    </citation>
    <scope>NUCLEOTIDE SEQUENCE [LARGE SCALE GENOMIC DNA]</scope>
</reference>
<name>A0A4Y2GQ60_ARAVE</name>
<gene>
    <name evidence="1" type="ORF">AVEN_187278_1</name>
</gene>
<evidence type="ECO:0000313" key="2">
    <source>
        <dbReference type="Proteomes" id="UP000499080"/>
    </source>
</evidence>
<sequence length="98" mass="10865">MSLPISLVSSVAETGSLSTSYEELLDVLSGLLHAVEFSMSGAFLEMTNRMDLNRHLLETTFKNMLGIITSYKVTAIAEVSKERMLREPCSLSFLLSLF</sequence>
<comment type="caution">
    <text evidence="1">The sequence shown here is derived from an EMBL/GenBank/DDBJ whole genome shotgun (WGS) entry which is preliminary data.</text>
</comment>